<accession>A0A7W8G0W9</accession>
<keyword evidence="3" id="KW-1185">Reference proteome</keyword>
<feature type="domain" description="Extensin-like C-terminal" evidence="1">
    <location>
        <begin position="57"/>
        <end position="228"/>
    </location>
</feature>
<comment type="caution">
    <text evidence="2">The sequence shown here is derived from an EMBL/GenBank/DDBJ whole genome shotgun (WGS) entry which is preliminary data.</text>
</comment>
<reference evidence="2 3" key="1">
    <citation type="submission" date="2020-08" db="EMBL/GenBank/DDBJ databases">
        <title>Genomic Encyclopedia of Type Strains, Phase IV (KMG-IV): sequencing the most valuable type-strain genomes for metagenomic binning, comparative biology and taxonomic classification.</title>
        <authorList>
            <person name="Goeker M."/>
        </authorList>
    </citation>
    <scope>NUCLEOTIDE SEQUENCE [LARGE SCALE GENOMIC DNA]</scope>
    <source>
        <strain evidence="2 3">DSM 24163</strain>
    </source>
</reference>
<evidence type="ECO:0000313" key="2">
    <source>
        <dbReference type="EMBL" id="MBB5208223.1"/>
    </source>
</evidence>
<name>A0A7W8G0W9_9GAMM</name>
<dbReference type="Pfam" id="PF06904">
    <property type="entry name" value="Extensin-like_C"/>
    <property type="match status" value="1"/>
</dbReference>
<sequence>MLLLLLAVLLVHVLLQRQARWPELPYRWNPWATLRIDAAPDRFTRMRLAALDRDPVACRAVLAQAPMRVRTLPDRITGAGCGFDNVVEIVHTSVEVGPSFSLTCRAAVSLALWERHVLQPAALAHLGSAVSRIEHFGSYACRNVYGRATGRRSQHATADALDIAGFVLRDGERIRVLADWPGDGPHAAFLRTLRDGACEYFDAVLGPEYNAAHSDHFHFDRGGFRACR</sequence>
<proteinExistence type="predicted"/>
<dbReference type="Proteomes" id="UP000521199">
    <property type="component" value="Unassembled WGS sequence"/>
</dbReference>
<dbReference type="RefSeq" id="WP_221282017.1">
    <property type="nucleotide sequence ID" value="NZ_JACHHP010000003.1"/>
</dbReference>
<gene>
    <name evidence="2" type="ORF">HNQ52_001765</name>
</gene>
<evidence type="ECO:0000313" key="3">
    <source>
        <dbReference type="Proteomes" id="UP000521199"/>
    </source>
</evidence>
<dbReference type="AlphaFoldDB" id="A0A7W8G0W9"/>
<protein>
    <recommendedName>
        <fullName evidence="1">Extensin-like C-terminal domain-containing protein</fullName>
    </recommendedName>
</protein>
<dbReference type="InterPro" id="IPR009683">
    <property type="entry name" value="Extensin-like_C"/>
</dbReference>
<organism evidence="2 3">
    <name type="scientific">Chiayiivirga flava</name>
    <dbReference type="NCBI Taxonomy" id="659595"/>
    <lineage>
        <taxon>Bacteria</taxon>
        <taxon>Pseudomonadati</taxon>
        <taxon>Pseudomonadota</taxon>
        <taxon>Gammaproteobacteria</taxon>
        <taxon>Lysobacterales</taxon>
        <taxon>Lysobacteraceae</taxon>
        <taxon>Chiayiivirga</taxon>
    </lineage>
</organism>
<dbReference type="EMBL" id="JACHHP010000003">
    <property type="protein sequence ID" value="MBB5208223.1"/>
    <property type="molecule type" value="Genomic_DNA"/>
</dbReference>
<evidence type="ECO:0000259" key="1">
    <source>
        <dbReference type="Pfam" id="PF06904"/>
    </source>
</evidence>